<dbReference type="EMBL" id="BKCJ010003492">
    <property type="protein sequence ID" value="GEU55419.1"/>
    <property type="molecule type" value="Genomic_DNA"/>
</dbReference>
<organism evidence="1">
    <name type="scientific">Tanacetum cinerariifolium</name>
    <name type="common">Dalmatian daisy</name>
    <name type="synonym">Chrysanthemum cinerariifolium</name>
    <dbReference type="NCBI Taxonomy" id="118510"/>
    <lineage>
        <taxon>Eukaryota</taxon>
        <taxon>Viridiplantae</taxon>
        <taxon>Streptophyta</taxon>
        <taxon>Embryophyta</taxon>
        <taxon>Tracheophyta</taxon>
        <taxon>Spermatophyta</taxon>
        <taxon>Magnoliopsida</taxon>
        <taxon>eudicotyledons</taxon>
        <taxon>Gunneridae</taxon>
        <taxon>Pentapetalae</taxon>
        <taxon>asterids</taxon>
        <taxon>campanulids</taxon>
        <taxon>Asterales</taxon>
        <taxon>Asteraceae</taxon>
        <taxon>Asteroideae</taxon>
        <taxon>Anthemideae</taxon>
        <taxon>Anthemidinae</taxon>
        <taxon>Tanacetum</taxon>
    </lineage>
</organism>
<reference evidence="1" key="1">
    <citation type="journal article" date="2019" name="Sci. Rep.">
        <title>Draft genome of Tanacetum cinerariifolium, the natural source of mosquito coil.</title>
        <authorList>
            <person name="Yamashiro T."/>
            <person name="Shiraishi A."/>
            <person name="Satake H."/>
            <person name="Nakayama K."/>
        </authorList>
    </citation>
    <scope>NUCLEOTIDE SEQUENCE</scope>
</reference>
<name>A0A6L2L2G3_TANCI</name>
<protein>
    <submittedName>
        <fullName evidence="1">Uncharacterized protein</fullName>
    </submittedName>
</protein>
<comment type="caution">
    <text evidence="1">The sequence shown here is derived from an EMBL/GenBank/DDBJ whole genome shotgun (WGS) entry which is preliminary data.</text>
</comment>
<dbReference type="AlphaFoldDB" id="A0A6L2L2G3"/>
<sequence length="171" mass="18824">MIVRVQPAMSLSHSARVIEAMALSDLAFYKRYRSSYKTPSPSLTLPVRKRYRGTFELILDIDSEGDDLGDEEDESSDADDEKEIVRAVLVVETAASEPLGLEYGALRRCELAVEEDQVPSTFEVGQSFRVYTDISAYAPPAAPVQTHSSPEWSLGSLLVLPSYLVVPTPIA</sequence>
<proteinExistence type="predicted"/>
<accession>A0A6L2L2G3</accession>
<evidence type="ECO:0000313" key="1">
    <source>
        <dbReference type="EMBL" id="GEU55419.1"/>
    </source>
</evidence>
<gene>
    <name evidence="1" type="ORF">Tci_027397</name>
</gene>